<sequence>MEANRERREELEKKEALKDDSNGSRSQQLKKPSTTGFDPITKQIIRESIVSGSGQLEEDSQNPDDVLVFSRSVEKIDSSLE</sequence>
<evidence type="ECO:0000313" key="2">
    <source>
        <dbReference type="EMBL" id="KAJ8755927.1"/>
    </source>
</evidence>
<feature type="compositionally biased region" description="Basic and acidic residues" evidence="1">
    <location>
        <begin position="1"/>
        <end position="22"/>
    </location>
</feature>
<accession>A0AAV8SUJ0</accession>
<dbReference type="EMBL" id="JAIWQS010000009">
    <property type="protein sequence ID" value="KAJ8755927.1"/>
    <property type="molecule type" value="Genomic_DNA"/>
</dbReference>
<name>A0AAV8SUJ0_9ROSI</name>
<feature type="compositionally biased region" description="Polar residues" evidence="1">
    <location>
        <begin position="23"/>
        <end position="36"/>
    </location>
</feature>
<organism evidence="2 3">
    <name type="scientific">Erythroxylum novogranatense</name>
    <dbReference type="NCBI Taxonomy" id="1862640"/>
    <lineage>
        <taxon>Eukaryota</taxon>
        <taxon>Viridiplantae</taxon>
        <taxon>Streptophyta</taxon>
        <taxon>Embryophyta</taxon>
        <taxon>Tracheophyta</taxon>
        <taxon>Spermatophyta</taxon>
        <taxon>Magnoliopsida</taxon>
        <taxon>eudicotyledons</taxon>
        <taxon>Gunneridae</taxon>
        <taxon>Pentapetalae</taxon>
        <taxon>rosids</taxon>
        <taxon>fabids</taxon>
        <taxon>Malpighiales</taxon>
        <taxon>Erythroxylaceae</taxon>
        <taxon>Erythroxylum</taxon>
    </lineage>
</organism>
<evidence type="ECO:0000313" key="3">
    <source>
        <dbReference type="Proteomes" id="UP001159364"/>
    </source>
</evidence>
<gene>
    <name evidence="2" type="ORF">K2173_024472</name>
</gene>
<dbReference type="AlphaFoldDB" id="A0AAV8SUJ0"/>
<keyword evidence="3" id="KW-1185">Reference proteome</keyword>
<comment type="caution">
    <text evidence="2">The sequence shown here is derived from an EMBL/GenBank/DDBJ whole genome shotgun (WGS) entry which is preliminary data.</text>
</comment>
<dbReference type="Proteomes" id="UP001159364">
    <property type="component" value="Linkage Group LG09"/>
</dbReference>
<feature type="region of interest" description="Disordered" evidence="1">
    <location>
        <begin position="1"/>
        <end position="42"/>
    </location>
</feature>
<proteinExistence type="predicted"/>
<protein>
    <submittedName>
        <fullName evidence="2">Uncharacterized protein</fullName>
    </submittedName>
</protein>
<reference evidence="2 3" key="1">
    <citation type="submission" date="2021-09" db="EMBL/GenBank/DDBJ databases">
        <title>Genomic insights and catalytic innovation underlie evolution of tropane alkaloids biosynthesis.</title>
        <authorList>
            <person name="Wang Y.-J."/>
            <person name="Tian T."/>
            <person name="Huang J.-P."/>
            <person name="Huang S.-X."/>
        </authorList>
    </citation>
    <scope>NUCLEOTIDE SEQUENCE [LARGE SCALE GENOMIC DNA]</scope>
    <source>
        <strain evidence="2">KIB-2018</strain>
        <tissue evidence="2">Leaf</tissue>
    </source>
</reference>
<evidence type="ECO:0000256" key="1">
    <source>
        <dbReference type="SAM" id="MobiDB-lite"/>
    </source>
</evidence>